<dbReference type="EC" id="2.6.1.1" evidence="7"/>
<comment type="cofactor">
    <cofactor evidence="1">
        <name>pyridoxal 5'-phosphate</name>
        <dbReference type="ChEBI" id="CHEBI:597326"/>
    </cofactor>
</comment>
<evidence type="ECO:0000256" key="7">
    <source>
        <dbReference type="RuleBase" id="RU000480"/>
    </source>
</evidence>
<sequence length="412" mass="45744">MGSIPASSPFSNLSVIPLDPHYALKELFNADHDPKKVILGSGVYRDDNSKPWVLPSVKKAEELVDQAQDSARYEYLPITGYAPFYNAARDLLFGPFDEKAVHVVSLHTISGTGANHLGARFLSDALRPSSVWLSDPSWVNHANIWGLVGVTVKLYPYWNREKRVLDFEKMIEKLETEAATGDVIVLHACAHNPTGVDPTKEQWKRIAEVCEKRALFPFFDCAYQGFATGDLDEDAWAVRHFVERGTLEIAVAQSFSKNMGLYGERVGAFHLVTASPDSAAKAKGHLTRLQRGQISQPPTRGSKLATTILTNPRLFQEWLADLREMSSRIKNMRKALYEELLSLGTPGTWDHIVSQIGMFSYTGLSPEQVATVQTDNHVYILKSGRISVAGLNTKNVKHVAEGIDAAVRKWPS</sequence>
<feature type="domain" description="Aminotransferase class I/classII large" evidence="8">
    <location>
        <begin position="35"/>
        <end position="403"/>
    </location>
</feature>
<reference evidence="9 10" key="1">
    <citation type="submission" date="2016-03" db="EMBL/GenBank/DDBJ databases">
        <authorList>
            <person name="Ploux O."/>
        </authorList>
    </citation>
    <scope>NUCLEOTIDE SEQUENCE [LARGE SCALE GENOMIC DNA]</scope>
    <source>
        <strain evidence="9 10">UAMH 11012</strain>
    </source>
</reference>
<comment type="subunit">
    <text evidence="3 7">Homodimer.</text>
</comment>
<dbReference type="PANTHER" id="PTHR11879:SF20">
    <property type="entry name" value="ASPARTATE AMINOTRANSFERASE"/>
    <property type="match status" value="1"/>
</dbReference>
<dbReference type="GO" id="GO:0004069">
    <property type="term" value="F:L-aspartate:2-oxoglutarate aminotransferase activity"/>
    <property type="evidence" value="ECO:0007669"/>
    <property type="project" value="UniProtKB-EC"/>
</dbReference>
<dbReference type="EMBL" id="FJOG01000036">
    <property type="protein sequence ID" value="CZR66292.1"/>
    <property type="molecule type" value="Genomic_DNA"/>
</dbReference>
<dbReference type="GO" id="GO:0005829">
    <property type="term" value="C:cytosol"/>
    <property type="evidence" value="ECO:0007669"/>
    <property type="project" value="TreeGrafter"/>
</dbReference>
<evidence type="ECO:0000256" key="2">
    <source>
        <dbReference type="ARBA" id="ARBA00007441"/>
    </source>
</evidence>
<dbReference type="AlphaFoldDB" id="A0A1L7XMM7"/>
<dbReference type="InterPro" id="IPR015421">
    <property type="entry name" value="PyrdxlP-dep_Trfase_major"/>
</dbReference>
<evidence type="ECO:0000313" key="10">
    <source>
        <dbReference type="Proteomes" id="UP000184330"/>
    </source>
</evidence>
<keyword evidence="4 7" id="KW-0032">Aminotransferase</keyword>
<dbReference type="NCBIfam" id="NF006719">
    <property type="entry name" value="PRK09257.1"/>
    <property type="match status" value="1"/>
</dbReference>
<keyword evidence="5 7" id="KW-0808">Transferase</keyword>
<evidence type="ECO:0000256" key="5">
    <source>
        <dbReference type="ARBA" id="ARBA00022679"/>
    </source>
</evidence>
<dbReference type="Gene3D" id="3.40.640.10">
    <property type="entry name" value="Type I PLP-dependent aspartate aminotransferase-like (Major domain)"/>
    <property type="match status" value="1"/>
</dbReference>
<dbReference type="InterPro" id="IPR015422">
    <property type="entry name" value="PyrdxlP-dep_Trfase_small"/>
</dbReference>
<evidence type="ECO:0000256" key="4">
    <source>
        <dbReference type="ARBA" id="ARBA00022576"/>
    </source>
</evidence>
<dbReference type="FunFam" id="3.90.1150.10:FF:000001">
    <property type="entry name" value="Aspartate aminotransferase"/>
    <property type="match status" value="1"/>
</dbReference>
<evidence type="ECO:0000256" key="6">
    <source>
        <dbReference type="ARBA" id="ARBA00022898"/>
    </source>
</evidence>
<comment type="catalytic activity">
    <reaction evidence="7">
        <text>L-aspartate + 2-oxoglutarate = oxaloacetate + L-glutamate</text>
        <dbReference type="Rhea" id="RHEA:21824"/>
        <dbReference type="ChEBI" id="CHEBI:16452"/>
        <dbReference type="ChEBI" id="CHEBI:16810"/>
        <dbReference type="ChEBI" id="CHEBI:29985"/>
        <dbReference type="ChEBI" id="CHEBI:29991"/>
        <dbReference type="EC" id="2.6.1.1"/>
    </reaction>
</comment>
<dbReference type="Pfam" id="PF00155">
    <property type="entry name" value="Aminotran_1_2"/>
    <property type="match status" value="1"/>
</dbReference>
<dbReference type="InterPro" id="IPR004838">
    <property type="entry name" value="NHTrfase_class1_PyrdxlP-BS"/>
</dbReference>
<keyword evidence="10" id="KW-1185">Reference proteome</keyword>
<evidence type="ECO:0000256" key="1">
    <source>
        <dbReference type="ARBA" id="ARBA00001933"/>
    </source>
</evidence>
<comment type="miscellaneous">
    <text evidence="7">In eukaryotes there are cytoplasmic, mitochondrial and chloroplastic isozymes.</text>
</comment>
<evidence type="ECO:0000256" key="3">
    <source>
        <dbReference type="ARBA" id="ARBA00011738"/>
    </source>
</evidence>
<dbReference type="InterPro" id="IPR000796">
    <property type="entry name" value="Asp_trans"/>
</dbReference>
<organism evidence="9 10">
    <name type="scientific">Phialocephala subalpina</name>
    <dbReference type="NCBI Taxonomy" id="576137"/>
    <lineage>
        <taxon>Eukaryota</taxon>
        <taxon>Fungi</taxon>
        <taxon>Dikarya</taxon>
        <taxon>Ascomycota</taxon>
        <taxon>Pezizomycotina</taxon>
        <taxon>Leotiomycetes</taxon>
        <taxon>Helotiales</taxon>
        <taxon>Mollisiaceae</taxon>
        <taxon>Phialocephala</taxon>
        <taxon>Phialocephala fortinii species complex</taxon>
    </lineage>
</organism>
<dbReference type="Gene3D" id="3.90.1150.10">
    <property type="entry name" value="Aspartate Aminotransferase, domain 1"/>
    <property type="match status" value="1"/>
</dbReference>
<evidence type="ECO:0000313" key="9">
    <source>
        <dbReference type="EMBL" id="CZR66292.1"/>
    </source>
</evidence>
<dbReference type="InterPro" id="IPR004839">
    <property type="entry name" value="Aminotransferase_I/II_large"/>
</dbReference>
<dbReference type="STRING" id="576137.A0A1L7XMM7"/>
<dbReference type="OrthoDB" id="550424at2759"/>
<dbReference type="PRINTS" id="PR00799">
    <property type="entry name" value="TRANSAMINASE"/>
</dbReference>
<comment type="similarity">
    <text evidence="2">Belongs to the class-I pyridoxal-phosphate-dependent aminotransferase family.</text>
</comment>
<keyword evidence="6" id="KW-0663">Pyridoxal phosphate</keyword>
<name>A0A1L7XMM7_9HELO</name>
<dbReference type="PANTHER" id="PTHR11879">
    <property type="entry name" value="ASPARTATE AMINOTRANSFERASE"/>
    <property type="match status" value="1"/>
</dbReference>
<proteinExistence type="inferred from homology"/>
<dbReference type="Proteomes" id="UP000184330">
    <property type="component" value="Unassembled WGS sequence"/>
</dbReference>
<dbReference type="CDD" id="cd00609">
    <property type="entry name" value="AAT_like"/>
    <property type="match status" value="1"/>
</dbReference>
<dbReference type="FunFam" id="3.40.640.10:FF:000066">
    <property type="entry name" value="Aspartate aminotransferase"/>
    <property type="match status" value="1"/>
</dbReference>
<accession>A0A1L7XMM7</accession>
<dbReference type="GO" id="GO:0030170">
    <property type="term" value="F:pyridoxal phosphate binding"/>
    <property type="evidence" value="ECO:0007669"/>
    <property type="project" value="InterPro"/>
</dbReference>
<protein>
    <recommendedName>
        <fullName evidence="7">Aspartate aminotransferase</fullName>
        <ecNumber evidence="7">2.6.1.1</ecNumber>
    </recommendedName>
</protein>
<dbReference type="GO" id="GO:0006532">
    <property type="term" value="P:aspartate biosynthetic process"/>
    <property type="evidence" value="ECO:0007669"/>
    <property type="project" value="TreeGrafter"/>
</dbReference>
<dbReference type="SUPFAM" id="SSF53383">
    <property type="entry name" value="PLP-dependent transferases"/>
    <property type="match status" value="1"/>
</dbReference>
<dbReference type="InterPro" id="IPR015424">
    <property type="entry name" value="PyrdxlP-dep_Trfase"/>
</dbReference>
<gene>
    <name evidence="9" type="ORF">PAC_16193</name>
</gene>
<dbReference type="PROSITE" id="PS00105">
    <property type="entry name" value="AA_TRANSFER_CLASS_1"/>
    <property type="match status" value="1"/>
</dbReference>
<evidence type="ECO:0000259" key="8">
    <source>
        <dbReference type="Pfam" id="PF00155"/>
    </source>
</evidence>